<reference evidence="3" key="1">
    <citation type="submission" date="2016-11" db="EMBL/GenBank/DDBJ databases">
        <title>Comparative genomic and phenotypic analysis of Granulibacter bethesdensis clinical isolates from patients with chronic granulomatous disease.</title>
        <authorList>
            <person name="Zarember K.A."/>
            <person name="Porcella S.F."/>
            <person name="Chu J."/>
            <person name="Ding L."/>
            <person name="Dahlstrom E."/>
            <person name="Barbian K."/>
            <person name="Martens C."/>
            <person name="Sykora L."/>
            <person name="Kramer S."/>
            <person name="Pettinato A.M."/>
            <person name="Hong H."/>
            <person name="Wald G."/>
            <person name="Berg L.J."/>
            <person name="Rogge L.S."/>
            <person name="Greenberg D.E."/>
            <person name="Falcone E.L."/>
            <person name="Neves J.F."/>
            <person name="Simoes M.J."/>
            <person name="Casal M."/>
            <person name="Rodriguez-Lopez F.C."/>
            <person name="Zelazny A."/>
            <person name="Gallin J.I."/>
            <person name="Holland S.M."/>
        </authorList>
    </citation>
    <scope>NUCLEOTIDE SEQUENCE [LARGE SCALE GENOMIC DNA]</scope>
    <source>
        <strain evidence="3">NIH9.1</strain>
    </source>
</reference>
<dbReference type="Pfam" id="PF02698">
    <property type="entry name" value="DUF218"/>
    <property type="match status" value="1"/>
</dbReference>
<evidence type="ECO:0000259" key="1">
    <source>
        <dbReference type="Pfam" id="PF02698"/>
    </source>
</evidence>
<evidence type="ECO:0000313" key="2">
    <source>
        <dbReference type="EMBL" id="APH53680.1"/>
    </source>
</evidence>
<dbReference type="InterPro" id="IPR003848">
    <property type="entry name" value="DUF218"/>
</dbReference>
<accession>A0AAC9K6L3</accession>
<proteinExistence type="predicted"/>
<dbReference type="InterPro" id="IPR014729">
    <property type="entry name" value="Rossmann-like_a/b/a_fold"/>
</dbReference>
<dbReference type="GO" id="GO:0005886">
    <property type="term" value="C:plasma membrane"/>
    <property type="evidence" value="ECO:0007669"/>
    <property type="project" value="TreeGrafter"/>
</dbReference>
<dbReference type="RefSeq" id="WP_072571946.1">
    <property type="nucleotide sequence ID" value="NZ_CP018191.1"/>
</dbReference>
<dbReference type="Gene3D" id="3.40.50.620">
    <property type="entry name" value="HUPs"/>
    <property type="match status" value="1"/>
</dbReference>
<dbReference type="InterPro" id="IPR051599">
    <property type="entry name" value="Cell_Envelope_Assoc"/>
</dbReference>
<sequence length="183" mass="19905">MTYSSSLPGQHPCIVIFGAAVHPGGIPSPTLRRRVEAAHALGQTMPDVLFMPTGGVGRHGPAEAEIMRRLLLTLGVPDAAIQMEPTGTDTLSSAKAVAALLREDGACHAPVFVATSRYHMGRCVTLLRLAGIAARAGIAPDFRAPGEWKWWLRDWLAWPYDVMLMIAWRLNQLMTWSRHSATG</sequence>
<organism evidence="2 3">
    <name type="scientific">Granulibacter bethesdensis</name>
    <dbReference type="NCBI Taxonomy" id="364410"/>
    <lineage>
        <taxon>Bacteria</taxon>
        <taxon>Pseudomonadati</taxon>
        <taxon>Pseudomonadota</taxon>
        <taxon>Alphaproteobacteria</taxon>
        <taxon>Acetobacterales</taxon>
        <taxon>Acetobacteraceae</taxon>
        <taxon>Granulibacter</taxon>
    </lineage>
</organism>
<dbReference type="CDD" id="cd06259">
    <property type="entry name" value="YdcF-like"/>
    <property type="match status" value="1"/>
</dbReference>
<dbReference type="PANTHER" id="PTHR30336:SF20">
    <property type="entry name" value="DUF218 DOMAIN-CONTAINING PROTEIN"/>
    <property type="match status" value="1"/>
</dbReference>
<name>A0AAC9K6L3_9PROT</name>
<dbReference type="EMBL" id="CP018191">
    <property type="protein sequence ID" value="APH53680.1"/>
    <property type="molecule type" value="Genomic_DNA"/>
</dbReference>
<dbReference type="Proteomes" id="UP000182373">
    <property type="component" value="Chromosome"/>
</dbReference>
<protein>
    <recommendedName>
        <fullName evidence="1">DUF218 domain-containing protein</fullName>
    </recommendedName>
</protein>
<dbReference type="PANTHER" id="PTHR30336">
    <property type="entry name" value="INNER MEMBRANE PROTEIN, PROBABLE PERMEASE"/>
    <property type="match status" value="1"/>
</dbReference>
<gene>
    <name evidence="2" type="ORF">GbCGDNIH9_0442</name>
</gene>
<evidence type="ECO:0000313" key="3">
    <source>
        <dbReference type="Proteomes" id="UP000182373"/>
    </source>
</evidence>
<feature type="domain" description="DUF218" evidence="1">
    <location>
        <begin position="13"/>
        <end position="157"/>
    </location>
</feature>
<dbReference type="AlphaFoldDB" id="A0AAC9K6L3"/>